<dbReference type="Gene3D" id="1.25.40.550">
    <property type="entry name" value="Aar2, C-terminal domain-like"/>
    <property type="match status" value="1"/>
</dbReference>
<dbReference type="InterPro" id="IPR033648">
    <property type="entry name" value="AAR2_C"/>
</dbReference>
<gene>
    <name evidence="5" type="ORF">KUCA_T00004470001</name>
</gene>
<evidence type="ECO:0000256" key="2">
    <source>
        <dbReference type="SAM" id="MobiDB-lite"/>
    </source>
</evidence>
<evidence type="ECO:0000313" key="6">
    <source>
        <dbReference type="Proteomes" id="UP000019384"/>
    </source>
</evidence>
<dbReference type="RefSeq" id="XP_022460477.1">
    <property type="nucleotide sequence ID" value="XM_022601208.1"/>
</dbReference>
<evidence type="ECO:0000259" key="4">
    <source>
        <dbReference type="Pfam" id="PF20981"/>
    </source>
</evidence>
<dbReference type="OrthoDB" id="201752at2759"/>
<dbReference type="EMBL" id="HG793129">
    <property type="protein sequence ID" value="CDK28487.1"/>
    <property type="molecule type" value="Genomic_DNA"/>
</dbReference>
<dbReference type="InterPro" id="IPR038516">
    <property type="entry name" value="AAR2_N_sf"/>
</dbReference>
<reference evidence="5" key="2">
    <citation type="submission" date="2014-02" db="EMBL/GenBank/DDBJ databases">
        <title>Complete DNA sequence of /Kuraishia capsulata/ illustrates novel genomic features among budding yeasts (/Saccharomycotina/).</title>
        <authorList>
            <person name="Morales L."/>
            <person name="Noel B."/>
            <person name="Porcel B."/>
            <person name="Marcet-Houben M."/>
            <person name="Hullo M-F."/>
            <person name="Sacerdot C."/>
            <person name="Tekaia F."/>
            <person name="Leh-Louis V."/>
            <person name="Despons L."/>
            <person name="Khanna V."/>
            <person name="Aury J-M."/>
            <person name="Barbe V."/>
            <person name="Couloux A."/>
            <person name="Labadie K."/>
            <person name="Pelletier E."/>
            <person name="Souciet J-L."/>
            <person name="Boekhout T."/>
            <person name="Gabaldon T."/>
            <person name="Wincker P."/>
            <person name="Dujon B."/>
        </authorList>
    </citation>
    <scope>NUCLEOTIDE SEQUENCE</scope>
    <source>
        <strain evidence="5">CBS 1993</strain>
    </source>
</reference>
<evidence type="ECO:0000256" key="1">
    <source>
        <dbReference type="ARBA" id="ARBA00006281"/>
    </source>
</evidence>
<proteinExistence type="inferred from homology"/>
<dbReference type="PANTHER" id="PTHR12689:SF4">
    <property type="entry name" value="PROTEIN AAR2 HOMOLOG"/>
    <property type="match status" value="1"/>
</dbReference>
<feature type="compositionally biased region" description="Acidic residues" evidence="2">
    <location>
        <begin position="372"/>
        <end position="382"/>
    </location>
</feature>
<feature type="region of interest" description="Disordered" evidence="2">
    <location>
        <begin position="372"/>
        <end position="395"/>
    </location>
</feature>
<dbReference type="STRING" id="1382522.W6MTF5"/>
<comment type="similarity">
    <text evidence="1">Belongs to the AAR2 family.</text>
</comment>
<feature type="domain" description="AAR2 C-terminal" evidence="3">
    <location>
        <begin position="220"/>
        <end position="350"/>
    </location>
</feature>
<dbReference type="Pfam" id="PF05282">
    <property type="entry name" value="AAR2"/>
    <property type="match status" value="1"/>
</dbReference>
<evidence type="ECO:0008006" key="7">
    <source>
        <dbReference type="Google" id="ProtNLM"/>
    </source>
</evidence>
<feature type="domain" description="AAR2 N-terminal" evidence="4">
    <location>
        <begin position="8"/>
        <end position="153"/>
    </location>
</feature>
<dbReference type="GO" id="GO:0000244">
    <property type="term" value="P:spliceosomal tri-snRNP complex assembly"/>
    <property type="evidence" value="ECO:0007669"/>
    <property type="project" value="TreeGrafter"/>
</dbReference>
<dbReference type="CDD" id="cd13778">
    <property type="entry name" value="Aar2_C"/>
    <property type="match status" value="1"/>
</dbReference>
<dbReference type="Gene3D" id="2.60.34.20">
    <property type="match status" value="1"/>
</dbReference>
<reference evidence="5" key="1">
    <citation type="submission" date="2013-12" db="EMBL/GenBank/DDBJ databases">
        <authorList>
            <person name="Genoscope - CEA"/>
        </authorList>
    </citation>
    <scope>NUCLEOTIDE SEQUENCE</scope>
    <source>
        <strain evidence="5">CBS 1993</strain>
    </source>
</reference>
<dbReference type="AlphaFoldDB" id="W6MTF5"/>
<dbReference type="HOGENOM" id="CLU_698423_0_0_1"/>
<dbReference type="InterPro" id="IPR038514">
    <property type="entry name" value="AAR2_C_sf"/>
</dbReference>
<sequence>MDGITIYFIEDVQRHLSVGIDLFFFTTQTSRLRGIKLLDKGTHFLHCSDYTNNCRFGLFIVCEPGDLFVVNIKEDAFEVVLVADSHGKVVDGVEFFESDMNLDDSVDNINLSKYRGEVLANLAYLLNYSQFDNSQWRGIVGDVTWDQVRQIIPKGTTSRKVSGAVTTTDSSKQENDSLLLAIRDASRNRTEKSAAYGNGQEDKILSSLKEDVNANGELVFFPIDLKKTIRPNATVVEVTHDYLDKSWYLQNVVCKQTNFLAEFEISFVFMMILNNFNSYRQWMNLMLVVLGCVDAVTENPGFFLRVIKIWKSQLELLPEEIVDDGMSNSGLVDLKLLAEPMGHFKSAIQSSGMPEFDYVVRLMRSKFSVELVESEDDDDESDYQSNDQNDSDDYL</sequence>
<accession>W6MTF5</accession>
<dbReference type="InterPro" id="IPR007946">
    <property type="entry name" value="AAR2"/>
</dbReference>
<dbReference type="InterPro" id="IPR033647">
    <property type="entry name" value="Aar2_N"/>
</dbReference>
<evidence type="ECO:0000313" key="5">
    <source>
        <dbReference type="EMBL" id="CDK28487.1"/>
    </source>
</evidence>
<name>W6MTF5_9ASCO</name>
<dbReference type="Proteomes" id="UP000019384">
    <property type="component" value="Unassembled WGS sequence"/>
</dbReference>
<dbReference type="GeneID" id="34521865"/>
<dbReference type="PANTHER" id="PTHR12689">
    <property type="entry name" value="A1 CISTRON SPLICING FACTOR AAR2-RELATED"/>
    <property type="match status" value="1"/>
</dbReference>
<dbReference type="Pfam" id="PF20981">
    <property type="entry name" value="AAR2_1st"/>
    <property type="match status" value="1"/>
</dbReference>
<keyword evidence="6" id="KW-1185">Reference proteome</keyword>
<organism evidence="5 6">
    <name type="scientific">Kuraishia capsulata CBS 1993</name>
    <dbReference type="NCBI Taxonomy" id="1382522"/>
    <lineage>
        <taxon>Eukaryota</taxon>
        <taxon>Fungi</taxon>
        <taxon>Dikarya</taxon>
        <taxon>Ascomycota</taxon>
        <taxon>Saccharomycotina</taxon>
        <taxon>Pichiomycetes</taxon>
        <taxon>Pichiales</taxon>
        <taxon>Pichiaceae</taxon>
        <taxon>Kuraishia</taxon>
    </lineage>
</organism>
<evidence type="ECO:0000259" key="3">
    <source>
        <dbReference type="Pfam" id="PF05282"/>
    </source>
</evidence>
<protein>
    <recommendedName>
        <fullName evidence="7">A1 cistron-splicing factor AAR2</fullName>
    </recommendedName>
</protein>